<evidence type="ECO:0000313" key="2">
    <source>
        <dbReference type="EMBL" id="KAJ4945041.1"/>
    </source>
</evidence>
<comment type="caution">
    <text evidence="2">The sequence shown here is derived from an EMBL/GenBank/DDBJ whole genome shotgun (WGS) entry which is preliminary data.</text>
</comment>
<name>A0AAD6BJ77_9TELE</name>
<keyword evidence="3" id="KW-1185">Reference proteome</keyword>
<dbReference type="EMBL" id="JAPTMU010000004">
    <property type="protein sequence ID" value="KAJ4945041.1"/>
    <property type="molecule type" value="Genomic_DNA"/>
</dbReference>
<accession>A0AAD6BJ77</accession>
<gene>
    <name evidence="2" type="ORF">JOQ06_013580</name>
</gene>
<dbReference type="Proteomes" id="UP001219934">
    <property type="component" value="Unassembled WGS sequence"/>
</dbReference>
<organism evidence="2 3">
    <name type="scientific">Pogonophryne albipinna</name>
    <dbReference type="NCBI Taxonomy" id="1090488"/>
    <lineage>
        <taxon>Eukaryota</taxon>
        <taxon>Metazoa</taxon>
        <taxon>Chordata</taxon>
        <taxon>Craniata</taxon>
        <taxon>Vertebrata</taxon>
        <taxon>Euteleostomi</taxon>
        <taxon>Actinopterygii</taxon>
        <taxon>Neopterygii</taxon>
        <taxon>Teleostei</taxon>
        <taxon>Neoteleostei</taxon>
        <taxon>Acanthomorphata</taxon>
        <taxon>Eupercaria</taxon>
        <taxon>Perciformes</taxon>
        <taxon>Notothenioidei</taxon>
        <taxon>Pogonophryne</taxon>
    </lineage>
</organism>
<protein>
    <submittedName>
        <fullName evidence="2">Uncharacterized protein</fullName>
    </submittedName>
</protein>
<keyword evidence="1" id="KW-0472">Membrane</keyword>
<reference evidence="2" key="1">
    <citation type="submission" date="2022-11" db="EMBL/GenBank/DDBJ databases">
        <title>Chromosome-level genome of Pogonophryne albipinna.</title>
        <authorList>
            <person name="Jo E."/>
        </authorList>
    </citation>
    <scope>NUCLEOTIDE SEQUENCE</scope>
    <source>
        <strain evidence="2">SGF0006</strain>
        <tissue evidence="2">Muscle</tissue>
    </source>
</reference>
<proteinExistence type="predicted"/>
<keyword evidence="1" id="KW-0812">Transmembrane</keyword>
<keyword evidence="1" id="KW-1133">Transmembrane helix</keyword>
<evidence type="ECO:0000256" key="1">
    <source>
        <dbReference type="SAM" id="Phobius"/>
    </source>
</evidence>
<dbReference type="AlphaFoldDB" id="A0AAD6BJ77"/>
<sequence>MSGELYAKPGTANKVYFEPDDKESMVNIYVSAESLRVYDSPWVEAISPNTPGPAETQHPVVLENSRKRSPLRSFSVFLCALCLLFLAGIIGLGVQRDKDRADCSRDINQILADFATLKKTCDLTRNNTELIHNLWKKYCATAPYDPYGNLMR</sequence>
<feature type="transmembrane region" description="Helical" evidence="1">
    <location>
        <begin position="74"/>
        <end position="94"/>
    </location>
</feature>
<evidence type="ECO:0000313" key="3">
    <source>
        <dbReference type="Proteomes" id="UP001219934"/>
    </source>
</evidence>